<evidence type="ECO:0000256" key="5">
    <source>
        <dbReference type="ARBA" id="ARBA00023224"/>
    </source>
</evidence>
<dbReference type="InterPro" id="IPR001711">
    <property type="entry name" value="PLipase_C_Pinositol-sp_Y"/>
</dbReference>
<dbReference type="GO" id="GO:0048015">
    <property type="term" value="P:phosphatidylinositol-mediated signaling"/>
    <property type="evidence" value="ECO:0007669"/>
    <property type="project" value="TreeGrafter"/>
</dbReference>
<dbReference type="PROSITE" id="PS50200">
    <property type="entry name" value="RA"/>
    <property type="match status" value="2"/>
</dbReference>
<feature type="region of interest" description="Disordered" evidence="7">
    <location>
        <begin position="488"/>
        <end position="507"/>
    </location>
</feature>
<dbReference type="Pfam" id="PF09279">
    <property type="entry name" value="EF-hand_like"/>
    <property type="match status" value="1"/>
</dbReference>
<dbReference type="InParanoid" id="A0A0N1PIP4"/>
<dbReference type="GO" id="GO:0004435">
    <property type="term" value="F:phosphatidylinositol-4,5-bisphosphate phospholipase C activity"/>
    <property type="evidence" value="ECO:0007669"/>
    <property type="project" value="UniProtKB-EC"/>
</dbReference>
<dbReference type="PROSITE" id="PS50007">
    <property type="entry name" value="PIPLC_X_DOMAIN"/>
    <property type="match status" value="1"/>
</dbReference>
<evidence type="ECO:0000256" key="2">
    <source>
        <dbReference type="ARBA" id="ARBA00022801"/>
    </source>
</evidence>
<feature type="domain" description="Ras-associating" evidence="10">
    <location>
        <begin position="930"/>
        <end position="1009"/>
    </location>
</feature>
<dbReference type="Gene3D" id="3.20.20.190">
    <property type="entry name" value="Phosphatidylinositol (PI) phosphodiesterase"/>
    <property type="match status" value="1"/>
</dbReference>
<dbReference type="SUPFAM" id="SSF54236">
    <property type="entry name" value="Ubiquitin-like"/>
    <property type="match status" value="2"/>
</dbReference>
<comment type="catalytic activity">
    <reaction evidence="6">
        <text>a 1,2-diacyl-sn-glycero-3-phospho-(1D-myo-inositol-4,5-bisphosphate) + H2O = 1D-myo-inositol 1,4,5-trisphosphate + a 1,2-diacyl-sn-glycerol + H(+)</text>
        <dbReference type="Rhea" id="RHEA:33179"/>
        <dbReference type="ChEBI" id="CHEBI:15377"/>
        <dbReference type="ChEBI" id="CHEBI:15378"/>
        <dbReference type="ChEBI" id="CHEBI:17815"/>
        <dbReference type="ChEBI" id="CHEBI:58456"/>
        <dbReference type="ChEBI" id="CHEBI:203600"/>
        <dbReference type="EC" id="3.1.4.11"/>
    </reaction>
</comment>
<dbReference type="EC" id="3.1.4.11" evidence="1 6"/>
<evidence type="ECO:0000256" key="7">
    <source>
        <dbReference type="SAM" id="MobiDB-lite"/>
    </source>
</evidence>
<dbReference type="SMART" id="SM00148">
    <property type="entry name" value="PLCXc"/>
    <property type="match status" value="1"/>
</dbReference>
<evidence type="ECO:0000259" key="8">
    <source>
        <dbReference type="PROSITE" id="PS50004"/>
    </source>
</evidence>
<feature type="compositionally biased region" description="Basic and acidic residues" evidence="7">
    <location>
        <begin position="889"/>
        <end position="900"/>
    </location>
</feature>
<feature type="domain" description="PI-PLC Y-box" evidence="9">
    <location>
        <begin position="454"/>
        <end position="620"/>
    </location>
</feature>
<dbReference type="PROSITE" id="PS50008">
    <property type="entry name" value="PIPLC_Y_DOMAIN"/>
    <property type="match status" value="1"/>
</dbReference>
<dbReference type="Pfam" id="PF00788">
    <property type="entry name" value="RA"/>
    <property type="match status" value="2"/>
</dbReference>
<dbReference type="GO" id="GO:0007186">
    <property type="term" value="P:G protein-coupled receptor signaling pathway"/>
    <property type="evidence" value="ECO:0007669"/>
    <property type="project" value="TreeGrafter"/>
</dbReference>
<dbReference type="InterPro" id="IPR000909">
    <property type="entry name" value="PLipase_C_PInositol-sp_X_dom"/>
</dbReference>
<dbReference type="SUPFAM" id="SSF47473">
    <property type="entry name" value="EF-hand"/>
    <property type="match status" value="1"/>
</dbReference>
<reference evidence="11 12" key="1">
    <citation type="journal article" date="2015" name="Nat. Commun.">
        <title>Outbred genome sequencing and CRISPR/Cas9 gene editing in butterflies.</title>
        <authorList>
            <person name="Li X."/>
            <person name="Fan D."/>
            <person name="Zhang W."/>
            <person name="Liu G."/>
            <person name="Zhang L."/>
            <person name="Zhao L."/>
            <person name="Fang X."/>
            <person name="Chen L."/>
            <person name="Dong Y."/>
            <person name="Chen Y."/>
            <person name="Ding Y."/>
            <person name="Zhao R."/>
            <person name="Feng M."/>
            <person name="Zhu Y."/>
            <person name="Feng Y."/>
            <person name="Jiang X."/>
            <person name="Zhu D."/>
            <person name="Xiang H."/>
            <person name="Feng X."/>
            <person name="Li S."/>
            <person name="Wang J."/>
            <person name="Zhang G."/>
            <person name="Kronforst M.R."/>
            <person name="Wang W."/>
        </authorList>
    </citation>
    <scope>NUCLEOTIDE SEQUENCE [LARGE SCALE GENOMIC DNA]</scope>
    <source>
        <strain evidence="11">Ya'a_city_454_Pm</strain>
        <tissue evidence="11">Whole body</tissue>
    </source>
</reference>
<dbReference type="InterPro" id="IPR011992">
    <property type="entry name" value="EF-hand-dom_pair"/>
</dbReference>
<evidence type="ECO:0000259" key="10">
    <source>
        <dbReference type="PROSITE" id="PS50200"/>
    </source>
</evidence>
<dbReference type="InterPro" id="IPR000008">
    <property type="entry name" value="C2_dom"/>
</dbReference>
<organism evidence="11 12">
    <name type="scientific">Papilio machaon</name>
    <name type="common">Old World swallowtail butterfly</name>
    <dbReference type="NCBI Taxonomy" id="76193"/>
    <lineage>
        <taxon>Eukaryota</taxon>
        <taxon>Metazoa</taxon>
        <taxon>Ecdysozoa</taxon>
        <taxon>Arthropoda</taxon>
        <taxon>Hexapoda</taxon>
        <taxon>Insecta</taxon>
        <taxon>Pterygota</taxon>
        <taxon>Neoptera</taxon>
        <taxon>Endopterygota</taxon>
        <taxon>Lepidoptera</taxon>
        <taxon>Glossata</taxon>
        <taxon>Ditrysia</taxon>
        <taxon>Papilionoidea</taxon>
        <taxon>Papilionidae</taxon>
        <taxon>Papilioninae</taxon>
        <taxon>Papilio</taxon>
    </lineage>
</organism>
<feature type="region of interest" description="Disordered" evidence="7">
    <location>
        <begin position="1642"/>
        <end position="1711"/>
    </location>
</feature>
<feature type="region of interest" description="Disordered" evidence="7">
    <location>
        <begin position="428"/>
        <end position="447"/>
    </location>
</feature>
<dbReference type="SUPFAM" id="SSF51695">
    <property type="entry name" value="PLC-like phosphodiesterases"/>
    <property type="match status" value="1"/>
</dbReference>
<dbReference type="InterPro" id="IPR015359">
    <property type="entry name" value="PLC_EF-hand-like"/>
</dbReference>
<dbReference type="InterPro" id="IPR035892">
    <property type="entry name" value="C2_domain_sf"/>
</dbReference>
<dbReference type="CDD" id="cd00275">
    <property type="entry name" value="C2_PLC_like"/>
    <property type="match status" value="1"/>
</dbReference>
<dbReference type="Pfam" id="PF00168">
    <property type="entry name" value="C2"/>
    <property type="match status" value="1"/>
</dbReference>
<dbReference type="PANTHER" id="PTHR10336:SF6">
    <property type="entry name" value="1-PHOSPHATIDYLINOSITOL 4,5-BISPHOSPHATE PHOSPHODIESTERASE EPSILON-1"/>
    <property type="match status" value="1"/>
</dbReference>
<dbReference type="InterPro" id="IPR017946">
    <property type="entry name" value="PLC-like_Pdiesterase_TIM-brl"/>
</dbReference>
<gene>
    <name evidence="11" type="ORF">RR48_01388</name>
</gene>
<feature type="compositionally biased region" description="Basic and acidic residues" evidence="7">
    <location>
        <begin position="1684"/>
        <end position="1711"/>
    </location>
</feature>
<dbReference type="Pfam" id="PF00388">
    <property type="entry name" value="PI-PLC-X"/>
    <property type="match status" value="1"/>
</dbReference>
<evidence type="ECO:0000259" key="9">
    <source>
        <dbReference type="PROSITE" id="PS50008"/>
    </source>
</evidence>
<dbReference type="PANTHER" id="PTHR10336">
    <property type="entry name" value="PHOSPHOINOSITIDE-SPECIFIC PHOSPHOLIPASE C FAMILY PROTEIN"/>
    <property type="match status" value="1"/>
</dbReference>
<dbReference type="GO" id="GO:0051209">
    <property type="term" value="P:release of sequestered calcium ion into cytosol"/>
    <property type="evidence" value="ECO:0007669"/>
    <property type="project" value="TreeGrafter"/>
</dbReference>
<feature type="compositionally biased region" description="Low complexity" evidence="7">
    <location>
        <begin position="495"/>
        <end position="507"/>
    </location>
</feature>
<sequence>MRSELRDVFEQLAVPRPRCPLLGAEKSRSSPELFRSKTAFRTGLLTRNGSLDLDPPSDKASRKKDFDLLAAAALPGACPDVSGRVLSLPTLGKFCETRQNEPKNEQQLKDIIQRHEPDPSLRAENCLSFEGFVRFLTDKDNYAFVPEQRRQQVNSYFGKPAQEEEERSRSISRQMEGPLSQYYIASSHNTYLTGHQLKGESSVELYSQVLLTGCRCVELDCWDGDDGSPVIYHGHTFTTKIPFRRVVETIARSAFVTSPYPLILSIENHCSLPQQQVMASTFEAVFGEQLVTSFLFEVDYTDEPRLPSPEQLKYKVLIKNKKLLPIESSPTIGLTGASSAQGYGGVLATAFRSNGIRHTSASLPEQSNRTSSIMSNQSAGSSLTEYFSDEDYDEDDEDIDEKELHKILNSMEEKVGRTSLSFYQSLRRSEGDGDAGGSIKHANRKRSNQIARELSDMVTYVQAIKFRGLNPLSPRSSVKHVGGVGAAGRHVTDTSAPASSFESSSQIAQSQSATPRARCLNAPAVHHPCYRCSSINEAMGRKICRKHPLALIAHTETQLVRTYPAGLRIDSSNFDPVTFWSCGVQLVALNYQTEDAAMAVNAAMFEGHGCAGYVRKPRVMWDPGHIAYRRFNPMDKEFDGIHAAHLTLAVISGQYVAENVYSFYNAFVEVEVLGVPADCKKIRTKVARRNALNPVWNETFNFKINFPELAFVRFEIYDADTNYMLSQRVIPLHCLRPGYRHVRLRSPTNQPLNMASLLIFSRCSEESAGESWRGDAEPGSPRQRRRIHFLVVYAVARHEPYSILKVTQDTTANEAIAQCLTKGGVCRSARGSYVLVEEVASRAPTQRVLGPHERVLRAATARPAARLLLKRVGDDPSSRAWLTSIRRSASTDRPQERSVPSDEESSTQEEEPRRPDSFLVCVHNVSHEIPYAILKVPLSATASYVVYQALTKARCHDDPKRFVLVEELEWGGRAGAGPQQRPLADDEVVYAAQASWKTLGRFVLQEKGSSAPLPRHRAAIARIQRGLSITRGAITGTTPLYAINVFQALQYRFYRLVINGFYYVVINDFVCIFLNNRRVSSSPLGKGIARAKGHSDKDIRSFISRRSSREVIRRLGTSLANHRASLSSELGSLWDFIRMDRDRRRSAPSTTYESIDSKSPVRLARDLLQVVQETVFAKKLDETPKRCPLVKEESDLTTSDEEEGTDRIANLIDFFFTIVKSQKEGRKGSSGSCFKSEVSPDDEKCIPTRVNTELEQKMETLMEFLATTGCMENEHEGKDEKKITLMEFLFGPDDRKWETPLIEINGKGVSLSESNVNVKNLSFIDETPVDDSNETLVEMLLKYMENYGSKEKFKDSNKSMSVTPSLSEKSKSDMTISRLETFSDVSRTKSDSTLTQTQDTVIELTDFRSEKSSRRISETVVDLSFIKEDLENIFEEAIIRICELKMMFEDDTMSEQEDLENFTAYTKPPTLQYIQCLPYSVELSDIIEEDEPSSRGLERTCEEDRLTHIKQLAEEVVREIERKIQRYPFEDYDDDSSGSAEEYSREYELSTRSISLIDLRNIPDLPPSMIIKPKVLKLDKSTSTTEISESISELSRRIDSGCMTEDTTLTSTSERNDRAMDKIESLHKFFSKSRLEIIDESMEENGDRKSPKQCISESNHSKSDVDYKVGQASLDDVEEIQDDNDVKTDIDMSGIDTDRYRKIESREKMDT</sequence>
<keyword evidence="3 6" id="KW-0442">Lipid degradation</keyword>
<evidence type="ECO:0000256" key="1">
    <source>
        <dbReference type="ARBA" id="ARBA00012368"/>
    </source>
</evidence>
<feature type="domain" description="C2" evidence="8">
    <location>
        <begin position="622"/>
        <end position="752"/>
    </location>
</feature>
<dbReference type="FunFam" id="2.60.40.150:FF:000183">
    <property type="entry name" value="Phosphoinositide phospholipase C"/>
    <property type="match status" value="1"/>
</dbReference>
<dbReference type="InterPro" id="IPR000159">
    <property type="entry name" value="RA_dom"/>
</dbReference>
<evidence type="ECO:0000256" key="6">
    <source>
        <dbReference type="RuleBase" id="RU361133"/>
    </source>
</evidence>
<feature type="domain" description="Ras-associating" evidence="10">
    <location>
        <begin position="786"/>
        <end position="874"/>
    </location>
</feature>
<dbReference type="Pfam" id="PF00387">
    <property type="entry name" value="PI-PLC-Y"/>
    <property type="match status" value="1"/>
</dbReference>
<protein>
    <recommendedName>
        <fullName evidence="1 6">Phosphoinositide phospholipase C</fullName>
        <ecNumber evidence="1 6">3.1.4.11</ecNumber>
    </recommendedName>
</protein>
<dbReference type="SMART" id="SM00149">
    <property type="entry name" value="PLCYc"/>
    <property type="match status" value="1"/>
</dbReference>
<dbReference type="EMBL" id="KQ460857">
    <property type="protein sequence ID" value="KPJ11820.1"/>
    <property type="molecule type" value="Genomic_DNA"/>
</dbReference>
<dbReference type="Gene3D" id="1.10.238.10">
    <property type="entry name" value="EF-hand"/>
    <property type="match status" value="1"/>
</dbReference>
<dbReference type="GO" id="GO:0007265">
    <property type="term" value="P:Ras protein signal transduction"/>
    <property type="evidence" value="ECO:0007669"/>
    <property type="project" value="TreeGrafter"/>
</dbReference>
<dbReference type="Proteomes" id="UP000053240">
    <property type="component" value="Unassembled WGS sequence"/>
</dbReference>
<dbReference type="FunFam" id="3.20.20.190:FF:000039">
    <property type="entry name" value="Phosphoinositide phospholipase C"/>
    <property type="match status" value="1"/>
</dbReference>
<evidence type="ECO:0000313" key="12">
    <source>
        <dbReference type="Proteomes" id="UP000053240"/>
    </source>
</evidence>
<dbReference type="STRING" id="76193.A0A0N1PIP4"/>
<dbReference type="InterPro" id="IPR029071">
    <property type="entry name" value="Ubiquitin-like_domsf"/>
</dbReference>
<dbReference type="InterPro" id="IPR001192">
    <property type="entry name" value="PI-PLC_fam"/>
</dbReference>
<keyword evidence="4 6" id="KW-0443">Lipid metabolism</keyword>
<dbReference type="Gene3D" id="3.10.20.90">
    <property type="entry name" value="Phosphatidylinositol 3-kinase Catalytic Subunit, Chain A, domain 1"/>
    <property type="match status" value="2"/>
</dbReference>
<feature type="region of interest" description="Disordered" evidence="7">
    <location>
        <begin position="360"/>
        <end position="382"/>
    </location>
</feature>
<dbReference type="SUPFAM" id="SSF49562">
    <property type="entry name" value="C2 domain (Calcium/lipid-binding domain, CaLB)"/>
    <property type="match status" value="1"/>
</dbReference>
<keyword evidence="2 6" id="KW-0378">Hydrolase</keyword>
<dbReference type="SMART" id="SM00239">
    <property type="entry name" value="C2"/>
    <property type="match status" value="1"/>
</dbReference>
<evidence type="ECO:0000256" key="4">
    <source>
        <dbReference type="ARBA" id="ARBA00023098"/>
    </source>
</evidence>
<dbReference type="GO" id="GO:0046488">
    <property type="term" value="P:phosphatidylinositol metabolic process"/>
    <property type="evidence" value="ECO:0007669"/>
    <property type="project" value="TreeGrafter"/>
</dbReference>
<keyword evidence="12" id="KW-1185">Reference proteome</keyword>
<dbReference type="Gene3D" id="2.60.40.150">
    <property type="entry name" value="C2 domain"/>
    <property type="match status" value="1"/>
</dbReference>
<feature type="region of interest" description="Disordered" evidence="7">
    <location>
        <begin position="883"/>
        <end position="915"/>
    </location>
</feature>
<name>A0A0N1PIP4_PAPMA</name>
<proteinExistence type="predicted"/>
<keyword evidence="5" id="KW-0807">Transducer</keyword>
<dbReference type="PRINTS" id="PR00390">
    <property type="entry name" value="PHPHLIPASEC"/>
</dbReference>
<accession>A0A0N1PIP4</accession>
<dbReference type="SMART" id="SM00314">
    <property type="entry name" value="RA"/>
    <property type="match status" value="2"/>
</dbReference>
<evidence type="ECO:0000256" key="3">
    <source>
        <dbReference type="ARBA" id="ARBA00022963"/>
    </source>
</evidence>
<dbReference type="GO" id="GO:0016042">
    <property type="term" value="P:lipid catabolic process"/>
    <property type="evidence" value="ECO:0007669"/>
    <property type="project" value="UniProtKB-KW"/>
</dbReference>
<dbReference type="PROSITE" id="PS50004">
    <property type="entry name" value="C2"/>
    <property type="match status" value="1"/>
</dbReference>
<evidence type="ECO:0000313" key="11">
    <source>
        <dbReference type="EMBL" id="KPJ11820.1"/>
    </source>
</evidence>